<gene>
    <name evidence="2" type="ORF">C8N45_101839</name>
</gene>
<evidence type="ECO:0008006" key="4">
    <source>
        <dbReference type="Google" id="ProtNLM"/>
    </source>
</evidence>
<accession>A0A2T6KRR2</accession>
<protein>
    <recommendedName>
        <fullName evidence="4">APC family permease</fullName>
    </recommendedName>
</protein>
<proteinExistence type="predicted"/>
<feature type="transmembrane region" description="Helical" evidence="1">
    <location>
        <begin position="100"/>
        <end position="118"/>
    </location>
</feature>
<comment type="caution">
    <text evidence="2">The sequence shown here is derived from an EMBL/GenBank/DDBJ whole genome shotgun (WGS) entry which is preliminary data.</text>
</comment>
<feature type="transmembrane region" description="Helical" evidence="1">
    <location>
        <begin position="167"/>
        <end position="186"/>
    </location>
</feature>
<dbReference type="OrthoDB" id="271600at2"/>
<dbReference type="Proteomes" id="UP000244523">
    <property type="component" value="Unassembled WGS sequence"/>
</dbReference>
<dbReference type="AlphaFoldDB" id="A0A2T6KRR2"/>
<organism evidence="2 3">
    <name type="scientific">Yoonia sediminilitoris</name>
    <dbReference type="NCBI Taxonomy" id="1286148"/>
    <lineage>
        <taxon>Bacteria</taxon>
        <taxon>Pseudomonadati</taxon>
        <taxon>Pseudomonadota</taxon>
        <taxon>Alphaproteobacteria</taxon>
        <taxon>Rhodobacterales</taxon>
        <taxon>Paracoccaceae</taxon>
        <taxon>Yoonia</taxon>
    </lineage>
</organism>
<feature type="transmembrane region" description="Helical" evidence="1">
    <location>
        <begin position="273"/>
        <end position="302"/>
    </location>
</feature>
<evidence type="ECO:0000313" key="3">
    <source>
        <dbReference type="Proteomes" id="UP000244523"/>
    </source>
</evidence>
<sequence>MLNVWIVLVTLCAGALLMYPRLANARLWRAAITPLASIIGSGFLVLGPVLNASFGQYAPAIMVILCLLAYSFGSVIRFNIIRLAVHGTARRKIEDRLETLASWALAFAYVVSVAYYLNLLGAFAVSQTEADTARNAKLITSMVLILILLIGWSKGFRALERMEQLSVGLKLSIIAGLLFALGWYFLEKAAGHALRANPAVVSGWPALTMVAGLLVTVQGFETSRYLGNEYDPMTRVRSMQVAQWLSTAICVVYLLLLSYVFAPGTLVLDETAIIDMMAIVAPILPLLLITAAISAQFSAAVADTGGSGGLIMELTGGRVSERAGYAALVAVGLGLTWAFSVFEIISYASRAFAVYYALQALIATIGAWAQRSSPGKAVLFASLALIGFVIAIFGVPVE</sequence>
<feature type="transmembrane region" description="Helical" evidence="1">
    <location>
        <begin position="138"/>
        <end position="155"/>
    </location>
</feature>
<feature type="transmembrane region" description="Helical" evidence="1">
    <location>
        <begin position="351"/>
        <end position="370"/>
    </location>
</feature>
<keyword evidence="3" id="KW-1185">Reference proteome</keyword>
<feature type="transmembrane region" description="Helical" evidence="1">
    <location>
        <begin position="6"/>
        <end position="23"/>
    </location>
</feature>
<feature type="transmembrane region" description="Helical" evidence="1">
    <location>
        <begin position="35"/>
        <end position="54"/>
    </location>
</feature>
<feature type="transmembrane region" description="Helical" evidence="1">
    <location>
        <begin position="198"/>
        <end position="220"/>
    </location>
</feature>
<dbReference type="EMBL" id="QBUD01000001">
    <property type="protein sequence ID" value="PUB19244.1"/>
    <property type="molecule type" value="Genomic_DNA"/>
</dbReference>
<dbReference type="Gene3D" id="1.20.1740.10">
    <property type="entry name" value="Amino acid/polyamine transporter I"/>
    <property type="match status" value="1"/>
</dbReference>
<feature type="transmembrane region" description="Helical" evidence="1">
    <location>
        <begin position="323"/>
        <end position="345"/>
    </location>
</feature>
<name>A0A2T6KRR2_9RHOB</name>
<feature type="transmembrane region" description="Helical" evidence="1">
    <location>
        <begin position="377"/>
        <end position="397"/>
    </location>
</feature>
<feature type="transmembrane region" description="Helical" evidence="1">
    <location>
        <begin position="241"/>
        <end position="261"/>
    </location>
</feature>
<keyword evidence="1" id="KW-0472">Membrane</keyword>
<evidence type="ECO:0000256" key="1">
    <source>
        <dbReference type="SAM" id="Phobius"/>
    </source>
</evidence>
<evidence type="ECO:0000313" key="2">
    <source>
        <dbReference type="EMBL" id="PUB19244.1"/>
    </source>
</evidence>
<keyword evidence="1" id="KW-1133">Transmembrane helix</keyword>
<dbReference type="RefSeq" id="WP_108384897.1">
    <property type="nucleotide sequence ID" value="NZ_QBUD01000001.1"/>
</dbReference>
<keyword evidence="1" id="KW-0812">Transmembrane</keyword>
<reference evidence="2 3" key="1">
    <citation type="submission" date="2018-04" db="EMBL/GenBank/DDBJ databases">
        <title>Genomic Encyclopedia of Archaeal and Bacterial Type Strains, Phase II (KMG-II): from individual species to whole genera.</title>
        <authorList>
            <person name="Goeker M."/>
        </authorList>
    </citation>
    <scope>NUCLEOTIDE SEQUENCE [LARGE SCALE GENOMIC DNA]</scope>
    <source>
        <strain evidence="2 3">DSM 29955</strain>
    </source>
</reference>
<feature type="transmembrane region" description="Helical" evidence="1">
    <location>
        <begin position="60"/>
        <end position="80"/>
    </location>
</feature>